<evidence type="ECO:0000313" key="3">
    <source>
        <dbReference type="Proteomes" id="UP001432027"/>
    </source>
</evidence>
<comment type="caution">
    <text evidence="2">The sequence shown here is derived from an EMBL/GenBank/DDBJ whole genome shotgun (WGS) entry which is preliminary data.</text>
</comment>
<feature type="non-terminal residue" evidence="2">
    <location>
        <position position="200"/>
    </location>
</feature>
<sequence>LDVNDATNPTKKRRICENSPNIGRSPEKDSSAETTMASKSASENSELSSLRNQSISKEHENHSIFTGNRVFPSFMGSLLGPRPVTQAKKKVLPNKPIPRPEEKFSRSKGVGGEKHPEVQRGVLDILLSPQKALVIVQEGLFSDTSHSLHHRSSSPRPKATSVQAMFVAEETGTEVSRRKIRFADEHGGELVQTRLIEVGE</sequence>
<dbReference type="AlphaFoldDB" id="A0AAV5TK20"/>
<gene>
    <name evidence="2" type="ORF">PENTCL1PPCAC_16839</name>
</gene>
<feature type="compositionally biased region" description="Low complexity" evidence="1">
    <location>
        <begin position="37"/>
        <end position="54"/>
    </location>
</feature>
<organism evidence="2 3">
    <name type="scientific">Pristionchus entomophagus</name>
    <dbReference type="NCBI Taxonomy" id="358040"/>
    <lineage>
        <taxon>Eukaryota</taxon>
        <taxon>Metazoa</taxon>
        <taxon>Ecdysozoa</taxon>
        <taxon>Nematoda</taxon>
        <taxon>Chromadorea</taxon>
        <taxon>Rhabditida</taxon>
        <taxon>Rhabditina</taxon>
        <taxon>Diplogasteromorpha</taxon>
        <taxon>Diplogasteroidea</taxon>
        <taxon>Neodiplogasteridae</taxon>
        <taxon>Pristionchus</taxon>
    </lineage>
</organism>
<dbReference type="EMBL" id="BTSX01000004">
    <property type="protein sequence ID" value="GMS94664.1"/>
    <property type="molecule type" value="Genomic_DNA"/>
</dbReference>
<feature type="region of interest" description="Disordered" evidence="1">
    <location>
        <begin position="85"/>
        <end position="114"/>
    </location>
</feature>
<evidence type="ECO:0000313" key="2">
    <source>
        <dbReference type="EMBL" id="GMS94664.1"/>
    </source>
</evidence>
<keyword evidence="3" id="KW-1185">Reference proteome</keyword>
<dbReference type="Proteomes" id="UP001432027">
    <property type="component" value="Unassembled WGS sequence"/>
</dbReference>
<reference evidence="2" key="1">
    <citation type="submission" date="2023-10" db="EMBL/GenBank/DDBJ databases">
        <title>Genome assembly of Pristionchus species.</title>
        <authorList>
            <person name="Yoshida K."/>
            <person name="Sommer R.J."/>
        </authorList>
    </citation>
    <scope>NUCLEOTIDE SEQUENCE</scope>
    <source>
        <strain evidence="2">RS0144</strain>
    </source>
</reference>
<accession>A0AAV5TK20</accession>
<proteinExistence type="predicted"/>
<name>A0AAV5TK20_9BILA</name>
<feature type="non-terminal residue" evidence="2">
    <location>
        <position position="1"/>
    </location>
</feature>
<protein>
    <submittedName>
        <fullName evidence="2">Uncharacterized protein</fullName>
    </submittedName>
</protein>
<feature type="region of interest" description="Disordered" evidence="1">
    <location>
        <begin position="1"/>
        <end position="62"/>
    </location>
</feature>
<evidence type="ECO:0000256" key="1">
    <source>
        <dbReference type="SAM" id="MobiDB-lite"/>
    </source>
</evidence>
<feature type="compositionally biased region" description="Basic and acidic residues" evidence="1">
    <location>
        <begin position="98"/>
        <end position="114"/>
    </location>
</feature>